<dbReference type="Gene3D" id="2.60.40.2310">
    <property type="match status" value="1"/>
</dbReference>
<sequence length="165" mass="18351">MTTAYTTDNTHGPILDMTTGIAGTPLDYGSGHINPNKAMDPGLIYDLGVQDYIDFVCSLNYTQEHVRIITRRLNYTCTTSNLDINYSSFMVILYNNVSSQTFKRVLTNVQDFPVEYHALVEASIGMNVTVEPQVLSFGPKGNTDCRATSSIIRSQRQHTGCHFEG</sequence>
<accession>W1PND5</accession>
<gene>
    <name evidence="4" type="ORF">AMTR_s00017p00214900</name>
</gene>
<organism evidence="4 5">
    <name type="scientific">Amborella trichopoda</name>
    <dbReference type="NCBI Taxonomy" id="13333"/>
    <lineage>
        <taxon>Eukaryota</taxon>
        <taxon>Viridiplantae</taxon>
        <taxon>Streptophyta</taxon>
        <taxon>Embryophyta</taxon>
        <taxon>Tracheophyta</taxon>
        <taxon>Spermatophyta</taxon>
        <taxon>Magnoliopsida</taxon>
        <taxon>Amborellales</taxon>
        <taxon>Amborellaceae</taxon>
        <taxon>Amborella</taxon>
    </lineage>
</organism>
<dbReference type="Gramene" id="ERN08665">
    <property type="protein sequence ID" value="ERN08665"/>
    <property type="gene ID" value="AMTR_s00017p00214900"/>
</dbReference>
<dbReference type="InterPro" id="IPR041469">
    <property type="entry name" value="Subtilisin-like_FN3"/>
</dbReference>
<protein>
    <recommendedName>
        <fullName evidence="3">Subtilisin-like protease fibronectin type-III domain-containing protein</fullName>
    </recommendedName>
</protein>
<evidence type="ECO:0000313" key="4">
    <source>
        <dbReference type="EMBL" id="ERN08665.1"/>
    </source>
</evidence>
<dbReference type="GO" id="GO:0006508">
    <property type="term" value="P:proteolysis"/>
    <property type="evidence" value="ECO:0007669"/>
    <property type="project" value="InterPro"/>
</dbReference>
<evidence type="ECO:0000256" key="2">
    <source>
        <dbReference type="ARBA" id="ARBA00022729"/>
    </source>
</evidence>
<dbReference type="eggNOG" id="ENOG502QTDB">
    <property type="taxonomic scope" value="Eukaryota"/>
</dbReference>
<dbReference type="HOGENOM" id="CLU_1613033_0_0_1"/>
<dbReference type="PANTHER" id="PTHR10795">
    <property type="entry name" value="PROPROTEIN CONVERTASE SUBTILISIN/KEXIN"/>
    <property type="match status" value="1"/>
</dbReference>
<dbReference type="InterPro" id="IPR045051">
    <property type="entry name" value="SBT"/>
</dbReference>
<dbReference type="EMBL" id="KI393256">
    <property type="protein sequence ID" value="ERN08665.1"/>
    <property type="molecule type" value="Genomic_DNA"/>
</dbReference>
<dbReference type="OMA" id="NTDCRAT"/>
<dbReference type="STRING" id="13333.W1PND5"/>
<evidence type="ECO:0000313" key="5">
    <source>
        <dbReference type="Proteomes" id="UP000017836"/>
    </source>
</evidence>
<dbReference type="Pfam" id="PF17766">
    <property type="entry name" value="fn3_6"/>
    <property type="match status" value="1"/>
</dbReference>
<comment type="similarity">
    <text evidence="1">Belongs to the peptidase S8 family.</text>
</comment>
<feature type="domain" description="Subtilisin-like protease fibronectin type-III" evidence="3">
    <location>
        <begin position="83"/>
        <end position="143"/>
    </location>
</feature>
<dbReference type="Proteomes" id="UP000017836">
    <property type="component" value="Unassembled WGS sequence"/>
</dbReference>
<reference evidence="5" key="1">
    <citation type="journal article" date="2013" name="Science">
        <title>The Amborella genome and the evolution of flowering plants.</title>
        <authorList>
            <consortium name="Amborella Genome Project"/>
        </authorList>
    </citation>
    <scope>NUCLEOTIDE SEQUENCE [LARGE SCALE GENOMIC DNA]</scope>
</reference>
<dbReference type="InterPro" id="IPR036852">
    <property type="entry name" value="Peptidase_S8/S53_dom_sf"/>
</dbReference>
<keyword evidence="5" id="KW-1185">Reference proteome</keyword>
<evidence type="ECO:0000259" key="3">
    <source>
        <dbReference type="Pfam" id="PF17766"/>
    </source>
</evidence>
<name>W1PND5_AMBTC</name>
<dbReference type="AlphaFoldDB" id="W1PND5"/>
<keyword evidence="2" id="KW-0732">Signal</keyword>
<dbReference type="Gene3D" id="3.40.50.200">
    <property type="entry name" value="Peptidase S8/S53 domain"/>
    <property type="match status" value="1"/>
</dbReference>
<proteinExistence type="inferred from homology"/>
<dbReference type="GO" id="GO:0004252">
    <property type="term" value="F:serine-type endopeptidase activity"/>
    <property type="evidence" value="ECO:0007669"/>
    <property type="project" value="InterPro"/>
</dbReference>
<evidence type="ECO:0000256" key="1">
    <source>
        <dbReference type="ARBA" id="ARBA00011073"/>
    </source>
</evidence>